<evidence type="ECO:0000256" key="4">
    <source>
        <dbReference type="ARBA" id="ARBA00015108"/>
    </source>
</evidence>
<dbReference type="PANTHER" id="PTHR46749">
    <property type="entry name" value="COMPLEX III ASSEMBLY FACTOR LYRM7"/>
    <property type="match status" value="1"/>
</dbReference>
<dbReference type="OrthoDB" id="529194at2759"/>
<comment type="function">
    <text evidence="8">Assembly factor required for Rieske Fe-S protein RIP1 incorporation into the cytochrome b-c1 (CIII) complex. Functions as a chaperone, binding to this subunit within the mitochondrial matrix and stabilizing it prior to its translocation and insertion into the late CIII dimeric intermediate within the mitochondrial inner membrane. Modulates the mitochondrial matrix zinc pool.</text>
</comment>
<dbReference type="InterPro" id="IPR045298">
    <property type="entry name" value="Complex1_LYR_LYRM7"/>
</dbReference>
<dbReference type="GO" id="GO:0044183">
    <property type="term" value="F:protein folding chaperone"/>
    <property type="evidence" value="ECO:0007669"/>
    <property type="project" value="TreeGrafter"/>
</dbReference>
<sequence length="118" mass="12982">MSTSSMALSAYRNGLRATKIAFGQDLRMLQAARSKMREGMANPPNPELAPEQQIQHLNEVSQFLRRNIVQGKRGDGDKYTLNIHKETELGDNETIKTTKKTLISRGGGCCGGGQGLYK</sequence>
<evidence type="ECO:0000256" key="5">
    <source>
        <dbReference type="ARBA" id="ARBA00022946"/>
    </source>
</evidence>
<name>A0A0P1KPS7_9SACH</name>
<evidence type="ECO:0000313" key="10">
    <source>
        <dbReference type="Proteomes" id="UP000236544"/>
    </source>
</evidence>
<evidence type="ECO:0000256" key="7">
    <source>
        <dbReference type="ARBA" id="ARBA00023186"/>
    </source>
</evidence>
<evidence type="ECO:0000256" key="2">
    <source>
        <dbReference type="ARBA" id="ARBA00009949"/>
    </source>
</evidence>
<dbReference type="PANTHER" id="PTHR46749:SF1">
    <property type="entry name" value="COMPLEX III ASSEMBLY FACTOR LYRM7"/>
    <property type="match status" value="1"/>
</dbReference>
<dbReference type="CDD" id="cd20267">
    <property type="entry name" value="Complex1_LYR_LYRM7"/>
    <property type="match status" value="1"/>
</dbReference>
<dbReference type="Proteomes" id="UP000236544">
    <property type="component" value="Unassembled WGS sequence"/>
</dbReference>
<keyword evidence="7" id="KW-0143">Chaperone</keyword>
<dbReference type="EMBL" id="LN890565">
    <property type="protein sequence ID" value="CUS21662.1"/>
    <property type="molecule type" value="Genomic_DNA"/>
</dbReference>
<organism evidence="9 10">
    <name type="scientific">Lachancea quebecensis</name>
    <dbReference type="NCBI Taxonomy" id="1654605"/>
    <lineage>
        <taxon>Eukaryota</taxon>
        <taxon>Fungi</taxon>
        <taxon>Dikarya</taxon>
        <taxon>Ascomycota</taxon>
        <taxon>Saccharomycotina</taxon>
        <taxon>Saccharomycetes</taxon>
        <taxon>Saccharomycetales</taxon>
        <taxon>Saccharomycetaceae</taxon>
        <taxon>Lachancea</taxon>
    </lineage>
</organism>
<dbReference type="GO" id="GO:0005759">
    <property type="term" value="C:mitochondrial matrix"/>
    <property type="evidence" value="ECO:0007669"/>
    <property type="project" value="UniProtKB-SubCell"/>
</dbReference>
<dbReference type="GO" id="GO:0034551">
    <property type="term" value="P:mitochondrial respiratory chain complex III assembly"/>
    <property type="evidence" value="ECO:0007669"/>
    <property type="project" value="InterPro"/>
</dbReference>
<protein>
    <recommendedName>
        <fullName evidence="4">Mitochondrial zinc maintenance protein 1, mitochondrial</fullName>
    </recommendedName>
</protein>
<comment type="subunit">
    <text evidence="3">Interacts with RIP1.</text>
</comment>
<evidence type="ECO:0000256" key="8">
    <source>
        <dbReference type="ARBA" id="ARBA00025268"/>
    </source>
</evidence>
<evidence type="ECO:0000256" key="6">
    <source>
        <dbReference type="ARBA" id="ARBA00023128"/>
    </source>
</evidence>
<evidence type="ECO:0000256" key="3">
    <source>
        <dbReference type="ARBA" id="ARBA00011589"/>
    </source>
</evidence>
<dbReference type="InterPro" id="IPR050435">
    <property type="entry name" value="MZM1/LYRM7"/>
</dbReference>
<comment type="similarity">
    <text evidence="2">Belongs to the complex I LYR family. MZM1 subfamily.</text>
</comment>
<keyword evidence="5" id="KW-0809">Transit peptide</keyword>
<keyword evidence="6" id="KW-0496">Mitochondrion</keyword>
<evidence type="ECO:0000256" key="1">
    <source>
        <dbReference type="ARBA" id="ARBA00004305"/>
    </source>
</evidence>
<evidence type="ECO:0000313" key="9">
    <source>
        <dbReference type="EMBL" id="CUS21662.1"/>
    </source>
</evidence>
<proteinExistence type="inferred from homology"/>
<gene>
    <name evidence="9" type="ORF">LAQU0_S03e07800g</name>
</gene>
<keyword evidence="10" id="KW-1185">Reference proteome</keyword>
<comment type="subcellular location">
    <subcellularLocation>
        <location evidence="1">Mitochondrion matrix</location>
    </subcellularLocation>
</comment>
<accession>A0A0P1KPS7</accession>
<reference evidence="10" key="1">
    <citation type="submission" date="2015-10" db="EMBL/GenBank/DDBJ databases">
        <authorList>
            <person name="Devillers H."/>
        </authorList>
    </citation>
    <scope>NUCLEOTIDE SEQUENCE [LARGE SCALE GENOMIC DNA]</scope>
</reference>
<dbReference type="AlphaFoldDB" id="A0A0P1KPS7"/>